<keyword evidence="5" id="KW-1185">Reference proteome</keyword>
<evidence type="ECO:0000313" key="5">
    <source>
        <dbReference type="Proteomes" id="UP000015102"/>
    </source>
</evidence>
<proteinExistence type="predicted"/>
<dbReference type="Proteomes" id="UP000015102">
    <property type="component" value="Unassembled WGS sequence"/>
</dbReference>
<evidence type="ECO:0000256" key="2">
    <source>
        <dbReference type="ARBA" id="ARBA00023163"/>
    </source>
</evidence>
<reference evidence="5" key="1">
    <citation type="submission" date="2013-02" db="EMBL/GenBank/DDBJ databases">
        <authorList>
            <person name="Hughes D."/>
        </authorList>
    </citation>
    <scope>NUCLEOTIDE SEQUENCE</scope>
    <source>
        <strain>Durham</strain>
        <strain evidence="5">NC isolate 2 -- Noor lab</strain>
    </source>
</reference>
<evidence type="ECO:0000313" key="4">
    <source>
        <dbReference type="EnsemblMetazoa" id="MESCA001256-PA"/>
    </source>
</evidence>
<dbReference type="SMART" id="SM00086">
    <property type="entry name" value="PAC"/>
    <property type="match status" value="1"/>
</dbReference>
<dbReference type="GO" id="GO:0000977">
    <property type="term" value="F:RNA polymerase II transcription regulatory region sequence-specific DNA binding"/>
    <property type="evidence" value="ECO:0007669"/>
    <property type="project" value="TreeGrafter"/>
</dbReference>
<sequence>MMEKLDNLHKMEDYPLYILCKGQVTTKYYRFLTKGGGWVWIQSYATMVNNTRSSRPHCIVSINFVISEKEGKEHILNEIQNEIKPVNHSSPATPLNVNPVCRAASRNTRSNNYSNTSAGSVISESVEYLASTNTQISQECTYNHFDS</sequence>
<dbReference type="PANTHER" id="PTHR23043:SF36">
    <property type="entry name" value="PROTEIN SINGLE-MINDED"/>
    <property type="match status" value="1"/>
</dbReference>
<dbReference type="GO" id="GO:0010557">
    <property type="term" value="P:positive regulation of macromolecule biosynthetic process"/>
    <property type="evidence" value="ECO:0007669"/>
    <property type="project" value="UniProtKB-ARBA"/>
</dbReference>
<dbReference type="PANTHER" id="PTHR23043">
    <property type="entry name" value="HYPOXIA-INDUCIBLE FACTOR 1 ALPHA"/>
    <property type="match status" value="1"/>
</dbReference>
<organism evidence="4 5">
    <name type="scientific">Megaselia scalaris</name>
    <name type="common">Humpbacked fly</name>
    <name type="synonym">Phora scalaris</name>
    <dbReference type="NCBI Taxonomy" id="36166"/>
    <lineage>
        <taxon>Eukaryota</taxon>
        <taxon>Metazoa</taxon>
        <taxon>Ecdysozoa</taxon>
        <taxon>Arthropoda</taxon>
        <taxon>Hexapoda</taxon>
        <taxon>Insecta</taxon>
        <taxon>Pterygota</taxon>
        <taxon>Neoptera</taxon>
        <taxon>Endopterygota</taxon>
        <taxon>Diptera</taxon>
        <taxon>Brachycera</taxon>
        <taxon>Muscomorpha</taxon>
        <taxon>Platypezoidea</taxon>
        <taxon>Phoridae</taxon>
        <taxon>Megaseliini</taxon>
        <taxon>Megaselia</taxon>
    </lineage>
</organism>
<evidence type="ECO:0000256" key="3">
    <source>
        <dbReference type="ARBA" id="ARBA00023242"/>
    </source>
</evidence>
<dbReference type="EMBL" id="CAQQ02077263">
    <property type="status" value="NOT_ANNOTATED_CDS"/>
    <property type="molecule type" value="Genomic_DNA"/>
</dbReference>
<dbReference type="AlphaFoldDB" id="T1GD75"/>
<name>T1GD75_MEGSC</name>
<dbReference type="HOGENOM" id="CLU_1772755_0_0_1"/>
<dbReference type="EMBL" id="CAQQ02077261">
    <property type="status" value="NOT_ANNOTATED_CDS"/>
    <property type="molecule type" value="Genomic_DNA"/>
</dbReference>
<protein>
    <submittedName>
        <fullName evidence="4">Uncharacterized protein</fullName>
    </submittedName>
</protein>
<dbReference type="GO" id="GO:0000981">
    <property type="term" value="F:DNA-binding transcription factor activity, RNA polymerase II-specific"/>
    <property type="evidence" value="ECO:0007669"/>
    <property type="project" value="TreeGrafter"/>
</dbReference>
<dbReference type="SUPFAM" id="SSF55785">
    <property type="entry name" value="PYP-like sensor domain (PAS domain)"/>
    <property type="match status" value="1"/>
</dbReference>
<dbReference type="OMA" id="MSRNTHT"/>
<dbReference type="InterPro" id="IPR035965">
    <property type="entry name" value="PAS-like_dom_sf"/>
</dbReference>
<dbReference type="EMBL" id="CAQQ02077262">
    <property type="status" value="NOT_ANNOTATED_CDS"/>
    <property type="molecule type" value="Genomic_DNA"/>
</dbReference>
<dbReference type="Pfam" id="PF14598">
    <property type="entry name" value="PAS_11"/>
    <property type="match status" value="1"/>
</dbReference>
<dbReference type="Gene3D" id="3.30.450.20">
    <property type="entry name" value="PAS domain"/>
    <property type="match status" value="1"/>
</dbReference>
<dbReference type="EnsemblMetazoa" id="MESCA001256-RA">
    <property type="protein sequence ID" value="MESCA001256-PA"/>
    <property type="gene ID" value="MESCA001256"/>
</dbReference>
<dbReference type="STRING" id="36166.T1GD75"/>
<dbReference type="InterPro" id="IPR001610">
    <property type="entry name" value="PAC"/>
</dbReference>
<keyword evidence="1" id="KW-0805">Transcription regulation</keyword>
<evidence type="ECO:0000256" key="1">
    <source>
        <dbReference type="ARBA" id="ARBA00023015"/>
    </source>
</evidence>
<reference evidence="4" key="2">
    <citation type="submission" date="2015-06" db="UniProtKB">
        <authorList>
            <consortium name="EnsemblMetazoa"/>
        </authorList>
    </citation>
    <scope>IDENTIFICATION</scope>
</reference>
<accession>T1GD75</accession>
<keyword evidence="3" id="KW-0539">Nucleus</keyword>
<keyword evidence="2" id="KW-0804">Transcription</keyword>